<evidence type="ECO:0000313" key="3">
    <source>
        <dbReference type="Proteomes" id="UP000186922"/>
    </source>
</evidence>
<organism evidence="2 3">
    <name type="scientific">Ramazzottius varieornatus</name>
    <name type="common">Water bear</name>
    <name type="synonym">Tardigrade</name>
    <dbReference type="NCBI Taxonomy" id="947166"/>
    <lineage>
        <taxon>Eukaryota</taxon>
        <taxon>Metazoa</taxon>
        <taxon>Ecdysozoa</taxon>
        <taxon>Tardigrada</taxon>
        <taxon>Eutardigrada</taxon>
        <taxon>Parachela</taxon>
        <taxon>Hypsibioidea</taxon>
        <taxon>Ramazzottiidae</taxon>
        <taxon>Ramazzottius</taxon>
    </lineage>
</organism>
<evidence type="ECO:0000256" key="1">
    <source>
        <dbReference type="SAM" id="SignalP"/>
    </source>
</evidence>
<keyword evidence="3" id="KW-1185">Reference proteome</keyword>
<proteinExistence type="predicted"/>
<reference evidence="2 3" key="1">
    <citation type="journal article" date="2016" name="Nat. Commun.">
        <title>Extremotolerant tardigrade genome and improved radiotolerance of human cultured cells by tardigrade-unique protein.</title>
        <authorList>
            <person name="Hashimoto T."/>
            <person name="Horikawa D.D."/>
            <person name="Saito Y."/>
            <person name="Kuwahara H."/>
            <person name="Kozuka-Hata H."/>
            <person name="Shin-I T."/>
            <person name="Minakuchi Y."/>
            <person name="Ohishi K."/>
            <person name="Motoyama A."/>
            <person name="Aizu T."/>
            <person name="Enomoto A."/>
            <person name="Kondo K."/>
            <person name="Tanaka S."/>
            <person name="Hara Y."/>
            <person name="Koshikawa S."/>
            <person name="Sagara H."/>
            <person name="Miura T."/>
            <person name="Yokobori S."/>
            <person name="Miyagawa K."/>
            <person name="Suzuki Y."/>
            <person name="Kubo T."/>
            <person name="Oyama M."/>
            <person name="Kohara Y."/>
            <person name="Fujiyama A."/>
            <person name="Arakawa K."/>
            <person name="Katayama T."/>
            <person name="Toyoda A."/>
            <person name="Kunieda T."/>
        </authorList>
    </citation>
    <scope>NUCLEOTIDE SEQUENCE [LARGE SCALE GENOMIC DNA]</scope>
    <source>
        <strain evidence="2 3">YOKOZUNA-1</strain>
    </source>
</reference>
<accession>A0A1D1V3P1</accession>
<dbReference type="AlphaFoldDB" id="A0A1D1V3P1"/>
<dbReference type="EMBL" id="BDGG01000003">
    <property type="protein sequence ID" value="GAU96321.1"/>
    <property type="molecule type" value="Genomic_DNA"/>
</dbReference>
<feature type="chain" id="PRO_5008898004" description="EB domain-containing protein" evidence="1">
    <location>
        <begin position="19"/>
        <end position="96"/>
    </location>
</feature>
<feature type="signal peptide" evidence="1">
    <location>
        <begin position="1"/>
        <end position="18"/>
    </location>
</feature>
<dbReference type="OrthoDB" id="10369235at2759"/>
<sequence>MAGIYALVLFFVVGFVSAANKNQACSGVQDCKDAGLTCQGGICRCWIEQAFNVALTWACDFDQTCQTLFPGHVCRPSFQCSQFPNKKGYCQPISSL</sequence>
<keyword evidence="1" id="KW-0732">Signal</keyword>
<protein>
    <recommendedName>
        <fullName evidence="4">EB domain-containing protein</fullName>
    </recommendedName>
</protein>
<comment type="caution">
    <text evidence="2">The sequence shown here is derived from an EMBL/GenBank/DDBJ whole genome shotgun (WGS) entry which is preliminary data.</text>
</comment>
<gene>
    <name evidence="2" type="primary">RvY_07783-1</name>
    <name evidence="2" type="synonym">RvY_07783.1</name>
    <name evidence="2" type="ORF">RvY_07783</name>
</gene>
<evidence type="ECO:0000313" key="2">
    <source>
        <dbReference type="EMBL" id="GAU96321.1"/>
    </source>
</evidence>
<evidence type="ECO:0008006" key="4">
    <source>
        <dbReference type="Google" id="ProtNLM"/>
    </source>
</evidence>
<dbReference type="Proteomes" id="UP000186922">
    <property type="component" value="Unassembled WGS sequence"/>
</dbReference>
<name>A0A1D1V3P1_RAMVA</name>